<gene>
    <name evidence="3" type="ORF">B2A_02303</name>
</gene>
<dbReference type="PANTHER" id="PTHR43084">
    <property type="entry name" value="PERSULFIDE DIOXYGENASE ETHE1"/>
    <property type="match status" value="1"/>
</dbReference>
<feature type="domain" description="Metallo-beta-lactamase" evidence="2">
    <location>
        <begin position="12"/>
        <end position="137"/>
    </location>
</feature>
<evidence type="ECO:0000313" key="3">
    <source>
        <dbReference type="EMBL" id="EQD63891.1"/>
    </source>
</evidence>
<evidence type="ECO:0000259" key="2">
    <source>
        <dbReference type="SMART" id="SM00849"/>
    </source>
</evidence>
<reference evidence="3" key="1">
    <citation type="submission" date="2013-08" db="EMBL/GenBank/DDBJ databases">
        <authorList>
            <person name="Mendez C."/>
            <person name="Richter M."/>
            <person name="Ferrer M."/>
            <person name="Sanchez J."/>
        </authorList>
    </citation>
    <scope>NUCLEOTIDE SEQUENCE</scope>
</reference>
<dbReference type="GO" id="GO:0046872">
    <property type="term" value="F:metal ion binding"/>
    <property type="evidence" value="ECO:0007669"/>
    <property type="project" value="UniProtKB-KW"/>
</dbReference>
<dbReference type="AlphaFoldDB" id="T1ATI5"/>
<dbReference type="GO" id="GO:0070813">
    <property type="term" value="P:hydrogen sulfide metabolic process"/>
    <property type="evidence" value="ECO:0007669"/>
    <property type="project" value="TreeGrafter"/>
</dbReference>
<dbReference type="EMBL" id="AUZZ01001588">
    <property type="protein sequence ID" value="EQD63891.1"/>
    <property type="molecule type" value="Genomic_DNA"/>
</dbReference>
<dbReference type="SMART" id="SM00849">
    <property type="entry name" value="Lactamase_B"/>
    <property type="match status" value="1"/>
</dbReference>
<dbReference type="Pfam" id="PF00753">
    <property type="entry name" value="Lactamase_B"/>
    <property type="match status" value="1"/>
</dbReference>
<reference evidence="3" key="2">
    <citation type="journal article" date="2014" name="ISME J.">
        <title>Microbial stratification in low pH oxic and suboxic macroscopic growths along an acid mine drainage.</title>
        <authorList>
            <person name="Mendez-Garcia C."/>
            <person name="Mesa V."/>
            <person name="Sprenger R.R."/>
            <person name="Richter M."/>
            <person name="Diez M.S."/>
            <person name="Solano J."/>
            <person name="Bargiela R."/>
            <person name="Golyshina O.V."/>
            <person name="Manteca A."/>
            <person name="Ramos J.L."/>
            <person name="Gallego J.R."/>
            <person name="Llorente I."/>
            <person name="Martins Dos Santos V.A."/>
            <person name="Jensen O.N."/>
            <person name="Pelaez A.I."/>
            <person name="Sanchez J."/>
            <person name="Ferrer M."/>
        </authorList>
    </citation>
    <scope>NUCLEOTIDE SEQUENCE</scope>
</reference>
<dbReference type="CDD" id="cd07724">
    <property type="entry name" value="POD-like_MBL-fold"/>
    <property type="match status" value="1"/>
</dbReference>
<organism evidence="3">
    <name type="scientific">mine drainage metagenome</name>
    <dbReference type="NCBI Taxonomy" id="410659"/>
    <lineage>
        <taxon>unclassified sequences</taxon>
        <taxon>metagenomes</taxon>
        <taxon>ecological metagenomes</taxon>
    </lineage>
</organism>
<dbReference type="InterPro" id="IPR036866">
    <property type="entry name" value="RibonucZ/Hydroxyglut_hydro"/>
</dbReference>
<dbReference type="Gene3D" id="3.60.15.10">
    <property type="entry name" value="Ribonuclease Z/Hydroxyacylglutathione hydrolase-like"/>
    <property type="match status" value="1"/>
</dbReference>
<keyword evidence="1" id="KW-0479">Metal-binding</keyword>
<proteinExistence type="predicted"/>
<dbReference type="InterPro" id="IPR044528">
    <property type="entry name" value="POD-like_MBL-fold"/>
</dbReference>
<protein>
    <submittedName>
        <fullName evidence="3">Beta-lactamase domain-containing protein</fullName>
    </submittedName>
</protein>
<dbReference type="GO" id="GO:0050313">
    <property type="term" value="F:sulfur dioxygenase activity"/>
    <property type="evidence" value="ECO:0007669"/>
    <property type="project" value="InterPro"/>
</dbReference>
<evidence type="ECO:0000256" key="1">
    <source>
        <dbReference type="ARBA" id="ARBA00022723"/>
    </source>
</evidence>
<dbReference type="InterPro" id="IPR051682">
    <property type="entry name" value="Mito_Persulfide_Diox"/>
</dbReference>
<sequence>MMLRQFLHTDPVAVSYLLGCAGKGAAAIVDPVYPIEPYLDAARVAGTPIRLVIDTHLHADHRSAGRELASSTGADYALHASAETGFAFRGLKHGERIELGNVALDVLHTPGHTPEHLCLLVTDRTRAQDPWCVLTGHTLMVGDVGRTELA</sequence>
<dbReference type="SUPFAM" id="SSF56281">
    <property type="entry name" value="Metallo-hydrolase/oxidoreductase"/>
    <property type="match status" value="1"/>
</dbReference>
<dbReference type="InterPro" id="IPR001279">
    <property type="entry name" value="Metallo-B-lactamas"/>
</dbReference>
<dbReference type="GO" id="GO:0006749">
    <property type="term" value="P:glutathione metabolic process"/>
    <property type="evidence" value="ECO:0007669"/>
    <property type="project" value="InterPro"/>
</dbReference>
<feature type="non-terminal residue" evidence="3">
    <location>
        <position position="150"/>
    </location>
</feature>
<comment type="caution">
    <text evidence="3">The sequence shown here is derived from an EMBL/GenBank/DDBJ whole genome shotgun (WGS) entry which is preliminary data.</text>
</comment>
<name>T1ATI5_9ZZZZ</name>
<dbReference type="PANTHER" id="PTHR43084:SF1">
    <property type="entry name" value="PERSULFIDE DIOXYGENASE ETHE1, MITOCHONDRIAL"/>
    <property type="match status" value="1"/>
</dbReference>
<accession>T1ATI5</accession>